<dbReference type="Proteomes" id="UP001197770">
    <property type="component" value="Unassembled WGS sequence"/>
</dbReference>
<accession>A0ABS8GN18</accession>
<evidence type="ECO:0000313" key="1">
    <source>
        <dbReference type="EMBL" id="MCC4211365.1"/>
    </source>
</evidence>
<proteinExistence type="predicted"/>
<protein>
    <submittedName>
        <fullName evidence="1">Uncharacterized protein</fullName>
    </submittedName>
</protein>
<comment type="caution">
    <text evidence="1">The sequence shown here is derived from an EMBL/GenBank/DDBJ whole genome shotgun (WGS) entry which is preliminary data.</text>
</comment>
<evidence type="ECO:0000313" key="2">
    <source>
        <dbReference type="Proteomes" id="UP001197770"/>
    </source>
</evidence>
<gene>
    <name evidence="1" type="ORF">LLW17_01425</name>
</gene>
<reference evidence="1 2" key="1">
    <citation type="submission" date="2021-11" db="EMBL/GenBank/DDBJ databases">
        <title>Seasonal and diel survey of microbial diversity of the Tyrrhenian coast.</title>
        <authorList>
            <person name="Gattoni G."/>
            <person name="Corral P."/>
        </authorList>
    </citation>
    <scope>NUCLEOTIDE SEQUENCE [LARGE SCALE GENOMIC DNA]</scope>
    <source>
        <strain evidence="1 2">Mr9</strain>
    </source>
</reference>
<dbReference type="EMBL" id="JAJGMW010000002">
    <property type="protein sequence ID" value="MCC4211365.1"/>
    <property type="molecule type" value="Genomic_DNA"/>
</dbReference>
<sequence>MSQSKKNPYADKSGRPLLGKFQEFFAWNREQELERRQDLPKGEVERLEAAENNLAAKMQS</sequence>
<dbReference type="RefSeq" id="WP_228228486.1">
    <property type="nucleotide sequence ID" value="NZ_JAJGMW010000002.1"/>
</dbReference>
<name>A0ABS8GN18_9FLAO</name>
<keyword evidence="2" id="KW-1185">Reference proteome</keyword>
<organism evidence="1 2">
    <name type="scientific">Leeuwenhoekiella parthenopeia</name>
    <dbReference type="NCBI Taxonomy" id="2890320"/>
    <lineage>
        <taxon>Bacteria</taxon>
        <taxon>Pseudomonadati</taxon>
        <taxon>Bacteroidota</taxon>
        <taxon>Flavobacteriia</taxon>
        <taxon>Flavobacteriales</taxon>
        <taxon>Flavobacteriaceae</taxon>
        <taxon>Leeuwenhoekiella</taxon>
    </lineage>
</organism>